<keyword evidence="1" id="KW-0269">Exonuclease</keyword>
<evidence type="ECO:0000313" key="1">
    <source>
        <dbReference type="EMBL" id="QKE60840.1"/>
    </source>
</evidence>
<dbReference type="EMBL" id="MT457475">
    <property type="protein sequence ID" value="QKE60840.1"/>
    <property type="molecule type" value="Genomic_DNA"/>
</dbReference>
<sequence length="284" mass="33057">MLDDFIQWYYTNQHPYYPFAKVYEGALQGKFAEMFGSRQQGDLIRGSNLGDPLAVLILKKLGYRAPDRPLTILDRHFLYEGHEAEARMISTLMMYGFDIHGSQKEVEYRGYKGHIDLMIEGETVVDVKAVKNASFNRMTGKKPYISDRYKTQVAFYKKGLGIKKGGLLVYNRDTSDIAFLDLSNDEDSIKELDYKLDVLDENITLEELFYREEEFIPEVKREVYKGAATGNYLLPDSMRFSEYKTAFYDLSEPTLNGYDREQIYVLGYKTLEQAREELEKWQVS</sequence>
<dbReference type="Gene3D" id="3.90.320.10">
    <property type="match status" value="1"/>
</dbReference>
<accession>A0A7G3WH42</accession>
<proteinExistence type="predicted"/>
<dbReference type="Proteomes" id="UP000516780">
    <property type="component" value="Segment"/>
</dbReference>
<name>A0A7G3WH42_9CAUD</name>
<evidence type="ECO:0000313" key="2">
    <source>
        <dbReference type="Proteomes" id="UP000516780"/>
    </source>
</evidence>
<protein>
    <submittedName>
        <fullName evidence="1">Related exonuclease</fullName>
    </submittedName>
</protein>
<keyword evidence="1" id="KW-0378">Hydrolase</keyword>
<organism evidence="1 2">
    <name type="scientific">Arthronema virus TR020</name>
    <dbReference type="NCBI Taxonomy" id="2736280"/>
    <lineage>
        <taxon>Viruses</taxon>
        <taxon>Duplodnaviria</taxon>
        <taxon>Heunggongvirae</taxon>
        <taxon>Uroviricota</taxon>
        <taxon>Caudoviricetes</taxon>
        <taxon>Saffermanviridae</taxon>
        <taxon>Arthrovirus</taxon>
        <taxon>Arthrovirus TR020</taxon>
    </lineage>
</organism>
<dbReference type="InterPro" id="IPR011604">
    <property type="entry name" value="PDDEXK-like_dom_sf"/>
</dbReference>
<dbReference type="GO" id="GO:0004527">
    <property type="term" value="F:exonuclease activity"/>
    <property type="evidence" value="ECO:0007669"/>
    <property type="project" value="UniProtKB-KW"/>
</dbReference>
<keyword evidence="2" id="KW-1185">Reference proteome</keyword>
<keyword evidence="1" id="KW-0540">Nuclease</keyword>
<reference evidence="1 2" key="1">
    <citation type="journal article" date="2020" name="Microb. Ecol.">
        <title>Novel Virus on Filamentous Arthronema africanum Cyanobacterium.</title>
        <authorList>
            <person name="Petrzik K."/>
            <person name="Lukavsky J."/>
            <person name="Koloniuk I."/>
        </authorList>
    </citation>
    <scope>NUCLEOTIDE SEQUENCE [LARGE SCALE GENOMIC DNA]</scope>
</reference>